<dbReference type="GO" id="GO:0005635">
    <property type="term" value="C:nuclear envelope"/>
    <property type="evidence" value="ECO:0007669"/>
    <property type="project" value="TreeGrafter"/>
</dbReference>
<dbReference type="Pfam" id="PF08506">
    <property type="entry name" value="Cse1"/>
    <property type="match status" value="1"/>
</dbReference>
<dbReference type="InterPro" id="IPR017850">
    <property type="entry name" value="Alkaline_phosphatase_core_sf"/>
</dbReference>
<evidence type="ECO:0000256" key="5">
    <source>
        <dbReference type="ARBA" id="ARBA00022490"/>
    </source>
</evidence>
<dbReference type="Pfam" id="PF03378">
    <property type="entry name" value="CAS_CSE1"/>
    <property type="match status" value="1"/>
</dbReference>
<evidence type="ECO:0000256" key="4">
    <source>
        <dbReference type="ARBA" id="ARBA00022448"/>
    </source>
</evidence>
<comment type="subcellular location">
    <subcellularLocation>
        <location evidence="2">Cytoplasm</location>
    </subcellularLocation>
    <subcellularLocation>
        <location evidence="1">Nucleus</location>
    </subcellularLocation>
</comment>
<dbReference type="GO" id="GO:0006611">
    <property type="term" value="P:protein export from nucleus"/>
    <property type="evidence" value="ECO:0007669"/>
    <property type="project" value="TreeGrafter"/>
</dbReference>
<evidence type="ECO:0000256" key="2">
    <source>
        <dbReference type="ARBA" id="ARBA00004496"/>
    </source>
</evidence>
<dbReference type="InterPro" id="IPR011989">
    <property type="entry name" value="ARM-like"/>
</dbReference>
<keyword evidence="5" id="KW-0963">Cytoplasm</keyword>
<evidence type="ECO:0000256" key="1">
    <source>
        <dbReference type="ARBA" id="ARBA00004123"/>
    </source>
</evidence>
<dbReference type="SUPFAM" id="SSF53649">
    <property type="entry name" value="Alkaline phosphatase-like"/>
    <property type="match status" value="1"/>
</dbReference>
<dbReference type="PANTHER" id="PTHR10997">
    <property type="entry name" value="IMPORTIN-7, 8, 11"/>
    <property type="match status" value="1"/>
</dbReference>
<evidence type="ECO:0000256" key="6">
    <source>
        <dbReference type="ARBA" id="ARBA00022927"/>
    </source>
</evidence>
<keyword evidence="8" id="KW-0812">Transmembrane</keyword>
<dbReference type="Pfam" id="PF02995">
    <property type="entry name" value="DUF229"/>
    <property type="match status" value="2"/>
</dbReference>
<dbReference type="GO" id="GO:0031267">
    <property type="term" value="F:small GTPase binding"/>
    <property type="evidence" value="ECO:0007669"/>
    <property type="project" value="InterPro"/>
</dbReference>
<evidence type="ECO:0000256" key="3">
    <source>
        <dbReference type="ARBA" id="ARBA00008669"/>
    </source>
</evidence>
<comment type="similarity">
    <text evidence="3">Belongs to the XPO2/CSE1 family.</text>
</comment>
<dbReference type="InterPro" id="IPR005043">
    <property type="entry name" value="XPO2_C"/>
</dbReference>
<dbReference type="SUPFAM" id="SSF48371">
    <property type="entry name" value="ARM repeat"/>
    <property type="match status" value="1"/>
</dbReference>
<sequence>MKILAGLLNRGWKWLNRPAWNYYPLSTKTPPSLISICGLKLAKTPKRIILLFVVSLVTILILAYNIFSSSEIEYSKVFDGDGTCDLPSWKNITQDHTVIDIIPGRTFISIQYDPLTGGQLINVDCKIPFEYHFPSMHSIFSSKFKLWDQSIDGLLKFEEEYVLIKCGSESNFLTREPILKEQQSIEPNSPLPDHSILHNQSPLADDVVFLLLDAVSREHFNEEFPKTVNFLKNMQQYTNNTHETFSFNRYNVLGLNSPPNKAFLYSGQSRDYLNWNKGSAKATWLWELFEDQGFVTMHSDGECGDWWEWPFTGYADGAITYYYQKVRGHLPAQHQFPHVSICDVYKLSKDKEFGRTCRLQHDMDSQYESNTIAGMIVNSRFCMGQKAGYEVQFDYLRQFLDVYKGLDENEEYYKRFATVTLMDTHSPEKKIKSLDDSMVKLLTDLLIGGESGEKPLLHPNSVVVILSDHGIHYGSEFASYEGYFHHKQPPLHMILPKTIADLHRPGFLINKDKLTTHMDLHMTLLYLAFGQSENMNPLSTAAALKEASNFFPGGADEKTNAQKYGDILLLPINATRTCQSIGIPPEFCPCVKFTQLNNNLTDDAIIIQRFLELAVDTMNMHIDTLQVGKVCQKFDFHPTIANSSTTKEFEYGDVAFYSGYYLPASKKESQVYSMVANIKTFLAKVKFTAAYDDIMNGRKNKVDVTQITSYKDEWEGICRGRIRDEVEDGDNKVAKGESLLKHFSEASLAAAQNEQPNFVVAILRLVAAEGADQVVRHASALYFKNYIKRNWVPEDEDSNRLSDENREWIKANIIDVLIGIPNYLQLPLIDSVTIIAENDFPHQWKNLMQQLISKFNAENFAQNNAVLETLHSIFKRYRYEFRSDELYTQINSVLDQICEPYFQLFKATDLLITQHANDVSILRVLAQTFLLLSKIFYDLNCQDLPPFFEDNINEFMDVFHNYLTYSNPLLESQDEDEIGPLEKIRSSICEIVSLYTGKYEDTFTMLPKFVQTIWTLLTSTSLQQKYDILVSKAMGFLTTVVRLERYRPLFQSEETLQQFCERIILPNMSLRESDEELFSEDPIEYIRRDLEGSDSDTRRRAATDFVRGLMILYLQPITQIINNYIGAYLQRYKENPSLWRDKDTAIYLLTSIAAQGAATKHGVTQVNMLLDVVDWFSKNVLPDFQTPVDSEPAILKVDAIKYLYTFRNQMSKEQLVSVLPALIKHLSSTNYVVYTYAAIAIERILCMRKENVILFTPVDIEEYVQTILVSLFRLIEAGTTPETLAENDYLMKAIMRVIFVSRERISNLAPEVIDHLSRILNQISKNPSNPRFNHYVFESIGGLVRFCCQNNLALVTQFENILFPPFDQILRQEVTEFIPYVFQILSQLLECHTEHDLPQMYRDMLPAILMPNIWSSS</sequence>
<reference evidence="10" key="1">
    <citation type="submission" date="2021-06" db="EMBL/GenBank/DDBJ databases">
        <authorList>
            <person name="Kallberg Y."/>
            <person name="Tangrot J."/>
            <person name="Rosling A."/>
        </authorList>
    </citation>
    <scope>NUCLEOTIDE SEQUENCE</scope>
    <source>
        <strain evidence="10">FL130A</strain>
    </source>
</reference>
<dbReference type="Pfam" id="PF03810">
    <property type="entry name" value="IBN_N"/>
    <property type="match status" value="1"/>
</dbReference>
<dbReference type="PANTHER" id="PTHR10997:SF8">
    <property type="entry name" value="EXPORTIN-2"/>
    <property type="match status" value="1"/>
</dbReference>
<feature type="non-terminal residue" evidence="10">
    <location>
        <position position="1"/>
    </location>
</feature>
<dbReference type="PROSITE" id="PS50166">
    <property type="entry name" value="IMPORTIN_B_NT"/>
    <property type="match status" value="1"/>
</dbReference>
<dbReference type="EMBL" id="CAJVPS010007305">
    <property type="protein sequence ID" value="CAG8633479.1"/>
    <property type="molecule type" value="Genomic_DNA"/>
</dbReference>
<feature type="transmembrane region" description="Helical" evidence="8">
    <location>
        <begin position="48"/>
        <end position="67"/>
    </location>
</feature>
<dbReference type="InterPro" id="IPR013713">
    <property type="entry name" value="XPO2_central"/>
</dbReference>
<dbReference type="Gene3D" id="1.25.10.10">
    <property type="entry name" value="Leucine-rich Repeat Variant"/>
    <property type="match status" value="1"/>
</dbReference>
<feature type="domain" description="Importin N-terminal" evidence="9">
    <location>
        <begin position="744"/>
        <end position="819"/>
    </location>
</feature>
<gene>
    <name evidence="10" type="ORF">ALEPTO_LOCUS9445</name>
</gene>
<evidence type="ECO:0000256" key="8">
    <source>
        <dbReference type="SAM" id="Phobius"/>
    </source>
</evidence>
<dbReference type="InterPro" id="IPR004245">
    <property type="entry name" value="DUF229"/>
</dbReference>
<dbReference type="InterPro" id="IPR016024">
    <property type="entry name" value="ARM-type_fold"/>
</dbReference>
<organism evidence="10 11">
    <name type="scientific">Ambispora leptoticha</name>
    <dbReference type="NCBI Taxonomy" id="144679"/>
    <lineage>
        <taxon>Eukaryota</taxon>
        <taxon>Fungi</taxon>
        <taxon>Fungi incertae sedis</taxon>
        <taxon>Mucoromycota</taxon>
        <taxon>Glomeromycotina</taxon>
        <taxon>Glomeromycetes</taxon>
        <taxon>Archaeosporales</taxon>
        <taxon>Ambisporaceae</taxon>
        <taxon>Ambispora</taxon>
    </lineage>
</organism>
<comment type="caution">
    <text evidence="10">The sequence shown here is derived from an EMBL/GenBank/DDBJ whole genome shotgun (WGS) entry which is preliminary data.</text>
</comment>
<accession>A0A9N9DC00</accession>
<keyword evidence="7" id="KW-0539">Nucleus</keyword>
<evidence type="ECO:0000313" key="10">
    <source>
        <dbReference type="EMBL" id="CAG8633479.1"/>
    </source>
</evidence>
<dbReference type="OrthoDB" id="413313at2759"/>
<dbReference type="GO" id="GO:0005829">
    <property type="term" value="C:cytosol"/>
    <property type="evidence" value="ECO:0007669"/>
    <property type="project" value="TreeGrafter"/>
</dbReference>
<keyword evidence="4" id="KW-0813">Transport</keyword>
<dbReference type="Gene3D" id="3.40.720.10">
    <property type="entry name" value="Alkaline Phosphatase, subunit A"/>
    <property type="match status" value="1"/>
</dbReference>
<dbReference type="Proteomes" id="UP000789508">
    <property type="component" value="Unassembled WGS sequence"/>
</dbReference>
<keyword evidence="11" id="KW-1185">Reference proteome</keyword>
<dbReference type="InterPro" id="IPR001494">
    <property type="entry name" value="Importin-beta_N"/>
</dbReference>
<dbReference type="GO" id="GO:0005049">
    <property type="term" value="F:nuclear export signal receptor activity"/>
    <property type="evidence" value="ECO:0007669"/>
    <property type="project" value="TreeGrafter"/>
</dbReference>
<keyword evidence="8" id="KW-1133">Transmembrane helix</keyword>
<evidence type="ECO:0000256" key="7">
    <source>
        <dbReference type="ARBA" id="ARBA00023242"/>
    </source>
</evidence>
<dbReference type="SMART" id="SM00913">
    <property type="entry name" value="IBN_N"/>
    <property type="match status" value="1"/>
</dbReference>
<name>A0A9N9DC00_9GLOM</name>
<dbReference type="GO" id="GO:0006606">
    <property type="term" value="P:protein import into nucleus"/>
    <property type="evidence" value="ECO:0007669"/>
    <property type="project" value="TreeGrafter"/>
</dbReference>
<proteinExistence type="inferred from homology"/>
<evidence type="ECO:0000259" key="9">
    <source>
        <dbReference type="PROSITE" id="PS50166"/>
    </source>
</evidence>
<evidence type="ECO:0000313" key="11">
    <source>
        <dbReference type="Proteomes" id="UP000789508"/>
    </source>
</evidence>
<keyword evidence="6" id="KW-0653">Protein transport</keyword>
<keyword evidence="8" id="KW-0472">Membrane</keyword>
<protein>
    <submittedName>
        <fullName evidence="10">3139_t:CDS:1</fullName>
    </submittedName>
</protein>